<name>A0A4R5D4V0_9FLAO</name>
<keyword evidence="1" id="KW-0285">Flavoprotein</keyword>
<dbReference type="SUPFAM" id="SSF55785">
    <property type="entry name" value="PYP-like sensor domain (PAS domain)"/>
    <property type="match status" value="1"/>
</dbReference>
<dbReference type="NCBIfam" id="TIGR00229">
    <property type="entry name" value="sensory_box"/>
    <property type="match status" value="1"/>
</dbReference>
<dbReference type="PANTHER" id="PTHR47429:SF2">
    <property type="entry name" value="PROTEIN TWIN LOV 1"/>
    <property type="match status" value="1"/>
</dbReference>
<reference evidence="5 6" key="1">
    <citation type="submission" date="2019-03" db="EMBL/GenBank/DDBJ databases">
        <title>Flavobacterium TSA-D2 sp. nov., isolated from arctic soil.</title>
        <authorList>
            <person name="Chaudhary D.K."/>
        </authorList>
    </citation>
    <scope>NUCLEOTIDE SEQUENCE [LARGE SCALE GENOMIC DNA]</scope>
    <source>
        <strain evidence="5 6">TSA-D2</strain>
    </source>
</reference>
<dbReference type="AlphaFoldDB" id="A0A4R5D4V0"/>
<evidence type="ECO:0000256" key="1">
    <source>
        <dbReference type="ARBA" id="ARBA00022630"/>
    </source>
</evidence>
<dbReference type="Pfam" id="PF13426">
    <property type="entry name" value="PAS_9"/>
    <property type="match status" value="1"/>
</dbReference>
<gene>
    <name evidence="5" type="ORF">E0F98_02980</name>
</gene>
<keyword evidence="3" id="KW-0157">Chromophore</keyword>
<keyword evidence="6" id="KW-1185">Reference proteome</keyword>
<evidence type="ECO:0000313" key="5">
    <source>
        <dbReference type="EMBL" id="TDE06591.1"/>
    </source>
</evidence>
<keyword evidence="2" id="KW-0288">FMN</keyword>
<dbReference type="EMBL" id="SMFO01000001">
    <property type="protein sequence ID" value="TDE06591.1"/>
    <property type="molecule type" value="Genomic_DNA"/>
</dbReference>
<proteinExistence type="predicted"/>
<evidence type="ECO:0000313" key="6">
    <source>
        <dbReference type="Proteomes" id="UP000294597"/>
    </source>
</evidence>
<feature type="domain" description="PAS" evidence="4">
    <location>
        <begin position="73"/>
        <end position="128"/>
    </location>
</feature>
<accession>A0A4R5D4V0</accession>
<dbReference type="Gene3D" id="3.30.450.20">
    <property type="entry name" value="PAS domain"/>
    <property type="match status" value="1"/>
</dbReference>
<dbReference type="PANTHER" id="PTHR47429">
    <property type="entry name" value="PROTEIN TWIN LOV 1"/>
    <property type="match status" value="1"/>
</dbReference>
<comment type="caution">
    <text evidence="5">The sequence shown here is derived from an EMBL/GenBank/DDBJ whole genome shotgun (WGS) entry which is preliminary data.</text>
</comment>
<dbReference type="Proteomes" id="UP000294597">
    <property type="component" value="Unassembled WGS sequence"/>
</dbReference>
<evidence type="ECO:0000259" key="4">
    <source>
        <dbReference type="PROSITE" id="PS50112"/>
    </source>
</evidence>
<organism evidence="5 6">
    <name type="scientific">Flavobacterium hiemivividum</name>
    <dbReference type="NCBI Taxonomy" id="2541734"/>
    <lineage>
        <taxon>Bacteria</taxon>
        <taxon>Pseudomonadati</taxon>
        <taxon>Bacteroidota</taxon>
        <taxon>Flavobacteriia</taxon>
        <taxon>Flavobacteriales</taxon>
        <taxon>Flavobacteriaceae</taxon>
        <taxon>Flavobacterium</taxon>
    </lineage>
</organism>
<dbReference type="CDD" id="cd00130">
    <property type="entry name" value="PAS"/>
    <property type="match status" value="1"/>
</dbReference>
<dbReference type="PROSITE" id="PS50112">
    <property type="entry name" value="PAS"/>
    <property type="match status" value="1"/>
</dbReference>
<evidence type="ECO:0000256" key="3">
    <source>
        <dbReference type="ARBA" id="ARBA00022991"/>
    </source>
</evidence>
<evidence type="ECO:0000256" key="2">
    <source>
        <dbReference type="ARBA" id="ARBA00022643"/>
    </source>
</evidence>
<sequence>MLDFKQYDIAVARHHNNLDTIAAPILSWNFHHNYLDVSKKIYLDCDKLNVIAGTNKWSDYDWDFKNKLKEEVVIVTNAKLEIVFASHNLTKMNGYTEEEVLGKSPKMFQGTDSNRITSSEIRKAIQLQQPFEKTVLNYNKNGETYLCLIKGFPVFNSKGKLSHFIAFEKAA</sequence>
<protein>
    <submittedName>
        <fullName evidence="5">PAS domain-containing protein</fullName>
    </submittedName>
</protein>
<dbReference type="RefSeq" id="WP_132109027.1">
    <property type="nucleotide sequence ID" value="NZ_SMFO01000001.1"/>
</dbReference>
<dbReference type="InterPro" id="IPR000014">
    <property type="entry name" value="PAS"/>
</dbReference>
<dbReference type="InterPro" id="IPR035965">
    <property type="entry name" value="PAS-like_dom_sf"/>
</dbReference>